<dbReference type="PANTHER" id="PTHR11516:SF60">
    <property type="entry name" value="PYRUVATE DEHYDROGENASE E1 COMPONENT SUBUNIT ALPHA"/>
    <property type="match status" value="1"/>
</dbReference>
<protein>
    <submittedName>
        <fullName evidence="5">Thiamine pyrophosphate-dependent dehydrogenase E1 component subunit alpha</fullName>
    </submittedName>
</protein>
<evidence type="ECO:0000256" key="2">
    <source>
        <dbReference type="ARBA" id="ARBA00023002"/>
    </source>
</evidence>
<dbReference type="CDD" id="cd02000">
    <property type="entry name" value="TPP_E1_PDC_ADC_BCADC"/>
    <property type="match status" value="1"/>
</dbReference>
<dbReference type="RefSeq" id="WP_344335657.1">
    <property type="nucleotide sequence ID" value="NZ_BAAAKJ010000180.1"/>
</dbReference>
<dbReference type="Proteomes" id="UP001499863">
    <property type="component" value="Unassembled WGS sequence"/>
</dbReference>
<accession>A0ABP4IW63</accession>
<comment type="cofactor">
    <cofactor evidence="1">
        <name>thiamine diphosphate</name>
        <dbReference type="ChEBI" id="CHEBI:58937"/>
    </cofactor>
</comment>
<dbReference type="PANTHER" id="PTHR11516">
    <property type="entry name" value="PYRUVATE DEHYDROGENASE E1 COMPONENT, ALPHA SUBUNIT BACTERIAL AND ORGANELLAR"/>
    <property type="match status" value="1"/>
</dbReference>
<reference evidence="6" key="1">
    <citation type="journal article" date="2019" name="Int. J. Syst. Evol. Microbiol.">
        <title>The Global Catalogue of Microorganisms (GCM) 10K type strain sequencing project: providing services to taxonomists for standard genome sequencing and annotation.</title>
        <authorList>
            <consortium name="The Broad Institute Genomics Platform"/>
            <consortium name="The Broad Institute Genome Sequencing Center for Infectious Disease"/>
            <person name="Wu L."/>
            <person name="Ma J."/>
        </authorList>
    </citation>
    <scope>NUCLEOTIDE SEQUENCE [LARGE SCALE GENOMIC DNA]</scope>
    <source>
        <strain evidence="6">JCM 12393</strain>
    </source>
</reference>
<dbReference type="InterPro" id="IPR050642">
    <property type="entry name" value="PDH_E1_Alpha_Subunit"/>
</dbReference>
<organism evidence="5 6">
    <name type="scientific">Kitasatospora putterlickiae</name>
    <dbReference type="NCBI Taxonomy" id="221725"/>
    <lineage>
        <taxon>Bacteria</taxon>
        <taxon>Bacillati</taxon>
        <taxon>Actinomycetota</taxon>
        <taxon>Actinomycetes</taxon>
        <taxon>Kitasatosporales</taxon>
        <taxon>Streptomycetaceae</taxon>
        <taxon>Kitasatospora</taxon>
    </lineage>
</organism>
<feature type="domain" description="Dehydrogenase E1 component" evidence="4">
    <location>
        <begin position="20"/>
        <end position="312"/>
    </location>
</feature>
<proteinExistence type="predicted"/>
<dbReference type="EMBL" id="BAAAKJ010000180">
    <property type="protein sequence ID" value="GAA1396662.1"/>
    <property type="molecule type" value="Genomic_DNA"/>
</dbReference>
<dbReference type="InterPro" id="IPR029061">
    <property type="entry name" value="THDP-binding"/>
</dbReference>
<gene>
    <name evidence="5" type="ORF">GCM10009639_33110</name>
</gene>
<keyword evidence="3" id="KW-0786">Thiamine pyrophosphate</keyword>
<evidence type="ECO:0000313" key="5">
    <source>
        <dbReference type="EMBL" id="GAA1396662.1"/>
    </source>
</evidence>
<dbReference type="InterPro" id="IPR001017">
    <property type="entry name" value="DH_E1"/>
</dbReference>
<evidence type="ECO:0000259" key="4">
    <source>
        <dbReference type="Pfam" id="PF00676"/>
    </source>
</evidence>
<evidence type="ECO:0000313" key="6">
    <source>
        <dbReference type="Proteomes" id="UP001499863"/>
    </source>
</evidence>
<dbReference type="Pfam" id="PF00676">
    <property type="entry name" value="E1_dh"/>
    <property type="match status" value="1"/>
</dbReference>
<name>A0ABP4IW63_9ACTN</name>
<dbReference type="SUPFAM" id="SSF52518">
    <property type="entry name" value="Thiamin diphosphate-binding fold (THDP-binding)"/>
    <property type="match status" value="1"/>
</dbReference>
<dbReference type="Gene3D" id="3.40.50.970">
    <property type="match status" value="1"/>
</dbReference>
<comment type="caution">
    <text evidence="5">The sequence shown here is derived from an EMBL/GenBank/DDBJ whole genome shotgun (WGS) entry which is preliminary data.</text>
</comment>
<evidence type="ECO:0000256" key="3">
    <source>
        <dbReference type="ARBA" id="ARBA00023052"/>
    </source>
</evidence>
<sequence length="328" mass="34341">MGTSRTTDLTLDQIAEIYRTMSVIRAFEDRLHGLAKNLPGAVHLYSGQEAVAAGVCAALAPDDYLASTHRGHGHAIAKGCDVEAMMKELHGRPDGICGGKGGSMHIADFDRGMLGANGLAGGGVPLACGAALTARQHGTGQVAVAFTGDGGANQGAVLESLVLARMLDLPVVFAVENNGYAQATPADRHFSGTDMAQRAAGFGIPGAVVDGYDVLAVHAATTEAVRRARAGEGPTVLEFRAERFHGHMELWDDQSYRPGADPERLRNDSDPLLLLRSRIADGTVPGPAAFELDRIDRDAAALVEAAVTAAAEPFTADPRGLLDHVYTR</sequence>
<evidence type="ECO:0000256" key="1">
    <source>
        <dbReference type="ARBA" id="ARBA00001964"/>
    </source>
</evidence>
<keyword evidence="2" id="KW-0560">Oxidoreductase</keyword>
<keyword evidence="6" id="KW-1185">Reference proteome</keyword>